<feature type="domain" description="Alpha-L-rhamnosidase concanavalin-like" evidence="4">
    <location>
        <begin position="302"/>
        <end position="398"/>
    </location>
</feature>
<evidence type="ECO:0000259" key="4">
    <source>
        <dbReference type="Pfam" id="PF05592"/>
    </source>
</evidence>
<dbReference type="GO" id="GO:0030596">
    <property type="term" value="F:alpha-L-rhamnosidase activity"/>
    <property type="evidence" value="ECO:0007669"/>
    <property type="project" value="UniProtKB-EC"/>
</dbReference>
<dbReference type="InterPro" id="IPR035396">
    <property type="entry name" value="Bac_rhamnosid6H"/>
</dbReference>
<evidence type="ECO:0000313" key="9">
    <source>
        <dbReference type="Proteomes" id="UP000633205"/>
    </source>
</evidence>
<evidence type="ECO:0000259" key="7">
    <source>
        <dbReference type="Pfam" id="PF17390"/>
    </source>
</evidence>
<dbReference type="GO" id="GO:0005975">
    <property type="term" value="P:carbohydrate metabolic process"/>
    <property type="evidence" value="ECO:0007669"/>
    <property type="project" value="InterPro"/>
</dbReference>
<evidence type="ECO:0000256" key="2">
    <source>
        <dbReference type="ARBA" id="ARBA00012652"/>
    </source>
</evidence>
<dbReference type="InterPro" id="IPR013737">
    <property type="entry name" value="Bac_rhamnosid_N"/>
</dbReference>
<dbReference type="InterPro" id="IPR012341">
    <property type="entry name" value="6hp_glycosidase-like_sf"/>
</dbReference>
<dbReference type="Pfam" id="PF17390">
    <property type="entry name" value="Bac_rhamnosid_C"/>
    <property type="match status" value="1"/>
</dbReference>
<gene>
    <name evidence="8" type="ORF">GCM10010915_02740</name>
</gene>
<sequence length="917" mass="100065">MTTIALRAEYRSDSPFVATARPRISWVVETDEPGWSQRRVEVRLDDDEAAVLDTTANVFVGWPFADLDEAPHEVRVRAQSAAGDWTPWSAPLPVRSAIVADWKAPFIGLAAPERPAQPVLLSRTIDIRPGLVDAVVHVAALGAATVEIDGSEIDDSVLGPGWTSYDSRVLHDSVDVTARLVEGEHRLSIEVTGAWYTEEYGFGPTGTRVYGDQPSAALELHLRYGDGSREVIRTGADWTAAGDGEIVESGIYQGERIDLRLVGEKSGSPAAVVLDDLVPVARISEPVRRTGELAVQEVLRSASGGLILDFGQNLVGRLRITVDGPAGHEVVIRHAEVLDGGELATRPLRRAAATDRIILGGGECTIEPRGTFHGFRYAEITGWPAEFDPECVRAVVLHSDMRRTGWFSSSHEGLNRLHENVLWSMRGNFLSVPTDCPQRDERMGWTGDAQVFAPTATTLFDSAGFLASWLDDLAAEQSQRDGIVPFVVPDVLRFPVGPMAAWGDAATVIPDVLAGRLGDTGIVARQLDSMRSWVDAIVPFVGPAGVWENHNQFGDWLDPDAPSDAPGAAKTARDIVATAHLFRSASLVAGWMARLEVDGADGYRALAERTREAFLAHYVTPAGRMASDSPTAYSLALQFGIVADQPMREKLGERLADLTRRNGYRIATGFVGTPLILDALADTGHGDAAIRLLLQTDFPSWLYPVTMGATTIWERWDSLQPDGTINSGEMTSFNHYAFGAVADWLYRRLAGISPAADAYRVIRFAPVVCRELDHVEATLFSPSGRIEGGWRREGAQVRLRLRVPAHATADVELPDGRKLSVGSGDHSWTIVEQSEVFAPVAFWSTFRDVVDDAEARAAIWEPIEAFSPELAATLRRRIEWTLQDALPAGLFDVPPHVQDQIAARLMALNERRGLHSR</sequence>
<dbReference type="RefSeq" id="WP_188710536.1">
    <property type="nucleotide sequence ID" value="NZ_BMHO01000001.1"/>
</dbReference>
<dbReference type="PANTHER" id="PTHR33307">
    <property type="entry name" value="ALPHA-RHAMNOSIDASE (EUROFUNG)"/>
    <property type="match status" value="1"/>
</dbReference>
<dbReference type="Gene3D" id="2.60.40.10">
    <property type="entry name" value="Immunoglobulins"/>
    <property type="match status" value="1"/>
</dbReference>
<dbReference type="InterPro" id="IPR016007">
    <property type="entry name" value="Alpha_rhamnosid"/>
</dbReference>
<keyword evidence="3" id="KW-0378">Hydrolase</keyword>
<reference evidence="8" key="1">
    <citation type="journal article" date="2014" name="Int. J. Syst. Evol. Microbiol.">
        <title>Complete genome sequence of Corynebacterium casei LMG S-19264T (=DSM 44701T), isolated from a smear-ripened cheese.</title>
        <authorList>
            <consortium name="US DOE Joint Genome Institute (JGI-PGF)"/>
            <person name="Walter F."/>
            <person name="Albersmeier A."/>
            <person name="Kalinowski J."/>
            <person name="Ruckert C."/>
        </authorList>
    </citation>
    <scope>NUCLEOTIDE SEQUENCE</scope>
    <source>
        <strain evidence="8">CGMCC 1.15152</strain>
    </source>
</reference>
<comment type="caution">
    <text evidence="8">The sequence shown here is derived from an EMBL/GenBank/DDBJ whole genome shotgun (WGS) entry which is preliminary data.</text>
</comment>
<dbReference type="Pfam" id="PF17389">
    <property type="entry name" value="Bac_rhamnosid6H"/>
    <property type="match status" value="1"/>
</dbReference>
<keyword evidence="9" id="KW-1185">Reference proteome</keyword>
<evidence type="ECO:0000259" key="5">
    <source>
        <dbReference type="Pfam" id="PF08531"/>
    </source>
</evidence>
<evidence type="ECO:0000313" key="8">
    <source>
        <dbReference type="EMBL" id="GGD26144.1"/>
    </source>
</evidence>
<proteinExistence type="predicted"/>
<dbReference type="InterPro" id="IPR013783">
    <property type="entry name" value="Ig-like_fold"/>
</dbReference>
<dbReference type="InterPro" id="IPR035398">
    <property type="entry name" value="Bac_rhamnosid_C"/>
</dbReference>
<comment type="catalytic activity">
    <reaction evidence="1">
        <text>Hydrolysis of terminal non-reducing alpha-L-rhamnose residues in alpha-L-rhamnosides.</text>
        <dbReference type="EC" id="3.2.1.40"/>
    </reaction>
</comment>
<reference evidence="8" key="2">
    <citation type="submission" date="2020-09" db="EMBL/GenBank/DDBJ databases">
        <authorList>
            <person name="Sun Q."/>
            <person name="Zhou Y."/>
        </authorList>
    </citation>
    <scope>NUCLEOTIDE SEQUENCE</scope>
    <source>
        <strain evidence="8">CGMCC 1.15152</strain>
    </source>
</reference>
<dbReference type="Pfam" id="PF05592">
    <property type="entry name" value="Bac_rhamnosid"/>
    <property type="match status" value="1"/>
</dbReference>
<dbReference type="EMBL" id="BMHO01000001">
    <property type="protein sequence ID" value="GGD26144.1"/>
    <property type="molecule type" value="Genomic_DNA"/>
</dbReference>
<evidence type="ECO:0000256" key="1">
    <source>
        <dbReference type="ARBA" id="ARBA00001445"/>
    </source>
</evidence>
<protein>
    <recommendedName>
        <fullName evidence="2">alpha-L-rhamnosidase</fullName>
        <ecNumber evidence="2">3.2.1.40</ecNumber>
    </recommendedName>
</protein>
<dbReference type="AlphaFoldDB" id="A0A916Y1H9"/>
<dbReference type="PANTHER" id="PTHR33307:SF6">
    <property type="entry name" value="ALPHA-RHAMNOSIDASE (EUROFUNG)-RELATED"/>
    <property type="match status" value="1"/>
</dbReference>
<dbReference type="Gene3D" id="1.50.10.10">
    <property type="match status" value="1"/>
</dbReference>
<feature type="domain" description="Alpha-L-rhamnosidase C-terminal" evidence="7">
    <location>
        <begin position="751"/>
        <end position="822"/>
    </location>
</feature>
<name>A0A916Y1H9_9MICO</name>
<evidence type="ECO:0000256" key="3">
    <source>
        <dbReference type="ARBA" id="ARBA00022801"/>
    </source>
</evidence>
<evidence type="ECO:0000259" key="6">
    <source>
        <dbReference type="Pfam" id="PF17389"/>
    </source>
</evidence>
<dbReference type="InterPro" id="IPR008928">
    <property type="entry name" value="6-hairpin_glycosidase_sf"/>
</dbReference>
<dbReference type="Gene3D" id="2.60.120.260">
    <property type="entry name" value="Galactose-binding domain-like"/>
    <property type="match status" value="2"/>
</dbReference>
<feature type="domain" description="Bacterial alpha-L-rhamnosidase N-terminal" evidence="5">
    <location>
        <begin position="133"/>
        <end position="262"/>
    </location>
</feature>
<dbReference type="EC" id="3.2.1.40" evidence="2"/>
<dbReference type="SUPFAM" id="SSF48208">
    <property type="entry name" value="Six-hairpin glycosidases"/>
    <property type="match status" value="1"/>
</dbReference>
<dbReference type="Pfam" id="PF25788">
    <property type="entry name" value="Ig_Rha78A_N"/>
    <property type="match status" value="1"/>
</dbReference>
<dbReference type="InterPro" id="IPR008902">
    <property type="entry name" value="Rhamnosid_concanavalin"/>
</dbReference>
<dbReference type="Proteomes" id="UP000633205">
    <property type="component" value="Unassembled WGS sequence"/>
</dbReference>
<feature type="domain" description="Alpha-L-rhamnosidase six-hairpin glycosidase" evidence="6">
    <location>
        <begin position="402"/>
        <end position="748"/>
    </location>
</feature>
<accession>A0A916Y1H9</accession>
<dbReference type="Pfam" id="PF08531">
    <property type="entry name" value="Bac_rhamnosid_N"/>
    <property type="match status" value="1"/>
</dbReference>
<dbReference type="Gene3D" id="2.60.420.10">
    <property type="entry name" value="Maltose phosphorylase, domain 3"/>
    <property type="match status" value="1"/>
</dbReference>
<organism evidence="8 9">
    <name type="scientific">Microbacterium faecale</name>
    <dbReference type="NCBI Taxonomy" id="1804630"/>
    <lineage>
        <taxon>Bacteria</taxon>
        <taxon>Bacillati</taxon>
        <taxon>Actinomycetota</taxon>
        <taxon>Actinomycetes</taxon>
        <taxon>Micrococcales</taxon>
        <taxon>Microbacteriaceae</taxon>
        <taxon>Microbacterium</taxon>
    </lineage>
</organism>